<feature type="region of interest" description="Disordered" evidence="7">
    <location>
        <begin position="38"/>
        <end position="76"/>
    </location>
</feature>
<feature type="region of interest" description="Disordered" evidence="7">
    <location>
        <begin position="93"/>
        <end position="134"/>
    </location>
</feature>
<evidence type="ECO:0000313" key="9">
    <source>
        <dbReference type="EMBL" id="RVX66712.1"/>
    </source>
</evidence>
<protein>
    <recommendedName>
        <fullName evidence="8">TauD/TfdA-like domain-containing protein</fullName>
    </recommendedName>
</protein>
<keyword evidence="4" id="KW-0223">Dioxygenase</keyword>
<dbReference type="AlphaFoldDB" id="A0A438MSQ5"/>
<dbReference type="OrthoDB" id="406634at2759"/>
<name>A0A438MSQ5_EXOME</name>
<dbReference type="InterPro" id="IPR038492">
    <property type="entry name" value="GBBH-like_N_sf"/>
</dbReference>
<dbReference type="Pfam" id="PF02668">
    <property type="entry name" value="TauD"/>
    <property type="match status" value="1"/>
</dbReference>
<dbReference type="EMBL" id="NAJM01000057">
    <property type="protein sequence ID" value="RVX66712.1"/>
    <property type="molecule type" value="Genomic_DNA"/>
</dbReference>
<keyword evidence="5" id="KW-0560">Oxidoreductase</keyword>
<sequence length="601" mass="68487">MARIPRSNPLVVRKRTQDGIAFNFTLPTARPRRQRARFLFPEDNPSTAKSSQDGTAADGDQVAEELGNEETSQLDAAVKPKLRYHSIWTKDQHREAVNNRSNNYSKNFKVGIQAPNPPRSSSSSDHGAEGLTQSHKEKLVAKGQLFPSADSTEPLVSPILLREACKCDICVDPSDRQRNYEYSDIPTNIHVATASKSFDGEKTIIGWGNDVQPNHFSVFDQATTSRLLKPFRNPAWQMYERPRKVWTRKTFRTAENVRIDFNDYMSNEETLARTLHLLWRDGLVFLDGVPEAEESVQNIVTRIGPLQNTFYGNTWDVKSKPQAKNVAYTSKHLGFHMDLLYMKDPPGLQFLHCVHNTCEGGESRFADTLKAIDIMYRMHNGPEMIQTLMDVPVRYEYDNDNFFYSDTKPTIMTRNPTPRQNVLHARNQDLISQIEHVYWSPPFVGNLDSSIPHSTLEKFIRASAIFSKLLNHVENVLTEKMDSGTCVIFDNQRVVHARNSFDLNSGKRWLRGAYLGHQDFVSKAVSLMSLMPQVTTAQQGEHTREIARPEWHIYKDVYGGGDSGVDCDDLVENPVRKIPYYIDEKTERGSRRAARAKELAH</sequence>
<dbReference type="GO" id="GO:0045329">
    <property type="term" value="P:carnitine biosynthetic process"/>
    <property type="evidence" value="ECO:0007669"/>
    <property type="project" value="TreeGrafter"/>
</dbReference>
<comment type="cofactor">
    <cofactor evidence="1">
        <name>Fe(2+)</name>
        <dbReference type="ChEBI" id="CHEBI:29033"/>
    </cofactor>
</comment>
<evidence type="ECO:0000256" key="4">
    <source>
        <dbReference type="ARBA" id="ARBA00022964"/>
    </source>
</evidence>
<feature type="domain" description="TauD/TfdA-like" evidence="8">
    <location>
        <begin position="254"/>
        <end position="514"/>
    </location>
</feature>
<dbReference type="Proteomes" id="UP000288859">
    <property type="component" value="Unassembled WGS sequence"/>
</dbReference>
<evidence type="ECO:0000313" key="10">
    <source>
        <dbReference type="Proteomes" id="UP000288859"/>
    </source>
</evidence>
<evidence type="ECO:0000256" key="7">
    <source>
        <dbReference type="SAM" id="MobiDB-lite"/>
    </source>
</evidence>
<dbReference type="GO" id="GO:0046872">
    <property type="term" value="F:metal ion binding"/>
    <property type="evidence" value="ECO:0007669"/>
    <property type="project" value="UniProtKB-KW"/>
</dbReference>
<evidence type="ECO:0000256" key="3">
    <source>
        <dbReference type="ARBA" id="ARBA00022723"/>
    </source>
</evidence>
<evidence type="ECO:0000256" key="2">
    <source>
        <dbReference type="ARBA" id="ARBA00008654"/>
    </source>
</evidence>
<organism evidence="9 10">
    <name type="scientific">Exophiala mesophila</name>
    <name type="common">Black yeast-like fungus</name>
    <dbReference type="NCBI Taxonomy" id="212818"/>
    <lineage>
        <taxon>Eukaryota</taxon>
        <taxon>Fungi</taxon>
        <taxon>Dikarya</taxon>
        <taxon>Ascomycota</taxon>
        <taxon>Pezizomycotina</taxon>
        <taxon>Eurotiomycetes</taxon>
        <taxon>Chaetothyriomycetidae</taxon>
        <taxon>Chaetothyriales</taxon>
        <taxon>Herpotrichiellaceae</taxon>
        <taxon>Exophiala</taxon>
    </lineage>
</organism>
<reference evidence="9 10" key="1">
    <citation type="submission" date="2017-03" db="EMBL/GenBank/DDBJ databases">
        <title>Genomes of endolithic fungi from Antarctica.</title>
        <authorList>
            <person name="Coleine C."/>
            <person name="Masonjones S."/>
            <person name="Stajich J.E."/>
        </authorList>
    </citation>
    <scope>NUCLEOTIDE SEQUENCE [LARGE SCALE GENOMIC DNA]</scope>
    <source>
        <strain evidence="9 10">CCFEE 6314</strain>
    </source>
</reference>
<comment type="caution">
    <text evidence="9">The sequence shown here is derived from an EMBL/GenBank/DDBJ whole genome shotgun (WGS) entry which is preliminary data.</text>
</comment>
<keyword evidence="3" id="KW-0479">Metal-binding</keyword>
<accession>A0A438MSQ5</accession>
<dbReference type="InterPro" id="IPR003819">
    <property type="entry name" value="TauD/TfdA-like"/>
</dbReference>
<dbReference type="PANTHER" id="PTHR10696:SF25">
    <property type="entry name" value="OXIDOREDUCTASE AIM17-RELATED"/>
    <property type="match status" value="1"/>
</dbReference>
<evidence type="ECO:0000256" key="1">
    <source>
        <dbReference type="ARBA" id="ARBA00001954"/>
    </source>
</evidence>
<dbReference type="VEuPathDB" id="FungiDB:PV10_06916"/>
<proteinExistence type="inferred from homology"/>
<evidence type="ECO:0000259" key="8">
    <source>
        <dbReference type="Pfam" id="PF02668"/>
    </source>
</evidence>
<gene>
    <name evidence="9" type="ORF">B0A52_09525</name>
</gene>
<comment type="similarity">
    <text evidence="2">Belongs to the gamma-BBH/TMLD family.</text>
</comment>
<dbReference type="Gene3D" id="3.60.130.10">
    <property type="entry name" value="Clavaminate synthase-like"/>
    <property type="match status" value="1"/>
</dbReference>
<evidence type="ECO:0000256" key="6">
    <source>
        <dbReference type="ARBA" id="ARBA00023004"/>
    </source>
</evidence>
<keyword evidence="6" id="KW-0408">Iron</keyword>
<feature type="compositionally biased region" description="Polar residues" evidence="7">
    <location>
        <begin position="44"/>
        <end position="54"/>
    </location>
</feature>
<dbReference type="GO" id="GO:0051213">
    <property type="term" value="F:dioxygenase activity"/>
    <property type="evidence" value="ECO:0007669"/>
    <property type="project" value="UniProtKB-KW"/>
</dbReference>
<dbReference type="GO" id="GO:0005739">
    <property type="term" value="C:mitochondrion"/>
    <property type="evidence" value="ECO:0007669"/>
    <property type="project" value="TreeGrafter"/>
</dbReference>
<dbReference type="Gene3D" id="3.30.2020.30">
    <property type="match status" value="1"/>
</dbReference>
<dbReference type="PANTHER" id="PTHR10696">
    <property type="entry name" value="GAMMA-BUTYROBETAINE HYDROXYLASE-RELATED"/>
    <property type="match status" value="1"/>
</dbReference>
<dbReference type="InterPro" id="IPR050411">
    <property type="entry name" value="AlphaKG_dependent_hydroxylases"/>
</dbReference>
<dbReference type="InterPro" id="IPR042098">
    <property type="entry name" value="TauD-like_sf"/>
</dbReference>
<dbReference type="SUPFAM" id="SSF51197">
    <property type="entry name" value="Clavaminate synthase-like"/>
    <property type="match status" value="1"/>
</dbReference>
<evidence type="ECO:0000256" key="5">
    <source>
        <dbReference type="ARBA" id="ARBA00023002"/>
    </source>
</evidence>